<evidence type="ECO:0000313" key="1">
    <source>
        <dbReference type="EMBL" id="ETK04974.1"/>
    </source>
</evidence>
<protein>
    <submittedName>
        <fullName evidence="1">Uncharacterized protein</fullName>
    </submittedName>
</protein>
<proteinExistence type="predicted"/>
<organism evidence="1 2">
    <name type="scientific">Tannerella sp. oral taxon BU063 isolate Cell 5</name>
    <dbReference type="NCBI Taxonomy" id="1410950"/>
    <lineage>
        <taxon>Bacteria</taxon>
        <taxon>Pseudomonadati</taxon>
        <taxon>Bacteroidota</taxon>
        <taxon>Bacteroidia</taxon>
        <taxon>Bacteroidales</taxon>
        <taxon>Tannerellaceae</taxon>
        <taxon>Tannerella</taxon>
    </lineage>
</organism>
<comment type="caution">
    <text evidence="1">The sequence shown here is derived from an EMBL/GenBank/DDBJ whole genome shotgun (WGS) entry which is preliminary data.</text>
</comment>
<dbReference type="AlphaFoldDB" id="W2CCM2"/>
<reference evidence="1 2" key="1">
    <citation type="submission" date="2013-11" db="EMBL/GenBank/DDBJ databases">
        <title>Single cell genomics of uncultured Tannerella BU063 (oral taxon 286).</title>
        <authorList>
            <person name="Beall C.J."/>
            <person name="Campbell A.G."/>
            <person name="Griffen A.L."/>
            <person name="Podar M."/>
            <person name="Leys E.J."/>
        </authorList>
    </citation>
    <scope>NUCLEOTIDE SEQUENCE [LARGE SCALE GENOMIC DNA]</scope>
    <source>
        <strain evidence="1">Cell 5</strain>
    </source>
</reference>
<gene>
    <name evidence="1" type="ORF">T229_05995</name>
</gene>
<evidence type="ECO:0000313" key="2">
    <source>
        <dbReference type="Proteomes" id="UP000018872"/>
    </source>
</evidence>
<sequence>MFSVSRINKKLSSFRKPKSIVKQVYGKRLWTAYSQLPQSISIGKFLPVTGIFQIEANLVRITEARRKSVCLVFRILLFDAVHIQRWHDPDILRYREARGYITFPKAHRLFIGTYLRINRKENADE</sequence>
<name>W2CCM2_9BACT</name>
<accession>W2CCM2</accession>
<dbReference type="Proteomes" id="UP000018872">
    <property type="component" value="Unassembled WGS sequence"/>
</dbReference>
<dbReference type="EMBL" id="AYYC01000590">
    <property type="protein sequence ID" value="ETK04974.1"/>
    <property type="molecule type" value="Genomic_DNA"/>
</dbReference>